<dbReference type="PANTHER" id="PTHR22954">
    <property type="entry name" value="RETROVIRAL PROTEASE-RELATED"/>
    <property type="match status" value="1"/>
</dbReference>
<comment type="caution">
    <text evidence="1">The sequence shown here is derived from an EMBL/GenBank/DDBJ whole genome shotgun (WGS) entry which is preliminary data.</text>
</comment>
<name>A0A8X6TK06_NEPPI</name>
<accession>A0A8X6TK06</accession>
<dbReference type="Proteomes" id="UP000887013">
    <property type="component" value="Unassembled WGS sequence"/>
</dbReference>
<reference evidence="1" key="1">
    <citation type="submission" date="2020-08" db="EMBL/GenBank/DDBJ databases">
        <title>Multicomponent nature underlies the extraordinary mechanical properties of spider dragline silk.</title>
        <authorList>
            <person name="Kono N."/>
            <person name="Nakamura H."/>
            <person name="Mori M."/>
            <person name="Yoshida Y."/>
            <person name="Ohtoshi R."/>
            <person name="Malay A.D."/>
            <person name="Moran D.A.P."/>
            <person name="Tomita M."/>
            <person name="Numata K."/>
            <person name="Arakawa K."/>
        </authorList>
    </citation>
    <scope>NUCLEOTIDE SEQUENCE</scope>
</reference>
<evidence type="ECO:0000313" key="1">
    <source>
        <dbReference type="EMBL" id="GFT18791.1"/>
    </source>
</evidence>
<sequence length="105" mass="12328">MKELATREICEKRNFKLPKIKLKKFSGNARDYLTFWSQFRKIHEDSSIANEDKFHYLLQAVVPKSKAVRVLGSFPATADNYLKAVAELQERFYGYEKRSHLSLKD</sequence>
<dbReference type="InterPro" id="IPR005312">
    <property type="entry name" value="DUF1759"/>
</dbReference>
<proteinExistence type="predicted"/>
<evidence type="ECO:0000313" key="2">
    <source>
        <dbReference type="Proteomes" id="UP000887013"/>
    </source>
</evidence>
<dbReference type="OrthoDB" id="6435991at2759"/>
<dbReference type="PANTHER" id="PTHR22954:SF3">
    <property type="entry name" value="PROTEIN CBG08539"/>
    <property type="match status" value="1"/>
</dbReference>
<protein>
    <submittedName>
        <fullName evidence="1">Uncharacterized protein</fullName>
    </submittedName>
</protein>
<keyword evidence="2" id="KW-1185">Reference proteome</keyword>
<dbReference type="EMBL" id="BMAW01010439">
    <property type="protein sequence ID" value="GFT18791.1"/>
    <property type="molecule type" value="Genomic_DNA"/>
</dbReference>
<dbReference type="Pfam" id="PF03564">
    <property type="entry name" value="DUF1759"/>
    <property type="match status" value="1"/>
</dbReference>
<dbReference type="AlphaFoldDB" id="A0A8X6TK06"/>
<gene>
    <name evidence="1" type="primary">AVEN_132836_1</name>
    <name evidence="1" type="ORF">NPIL_363141</name>
</gene>
<organism evidence="1 2">
    <name type="scientific">Nephila pilipes</name>
    <name type="common">Giant wood spider</name>
    <name type="synonym">Nephila maculata</name>
    <dbReference type="NCBI Taxonomy" id="299642"/>
    <lineage>
        <taxon>Eukaryota</taxon>
        <taxon>Metazoa</taxon>
        <taxon>Ecdysozoa</taxon>
        <taxon>Arthropoda</taxon>
        <taxon>Chelicerata</taxon>
        <taxon>Arachnida</taxon>
        <taxon>Araneae</taxon>
        <taxon>Araneomorphae</taxon>
        <taxon>Entelegynae</taxon>
        <taxon>Araneoidea</taxon>
        <taxon>Nephilidae</taxon>
        <taxon>Nephila</taxon>
    </lineage>
</organism>